<name>A0A0C3MGU2_9PORP</name>
<keyword evidence="4" id="KW-1185">Reference proteome</keyword>
<dbReference type="AlphaFoldDB" id="A0A0C3MGU2"/>
<dbReference type="RefSeq" id="WP_041503763.1">
    <property type="nucleotide sequence ID" value="NZ_JPIT01000031.1"/>
</dbReference>
<dbReference type="InterPro" id="IPR020483">
    <property type="entry name" value="Uncharacterised_YgbA"/>
</dbReference>
<organism evidence="2 4">
    <name type="scientific">Sanguibacteroides justesenii</name>
    <dbReference type="NCBI Taxonomy" id="1547597"/>
    <lineage>
        <taxon>Bacteria</taxon>
        <taxon>Pseudomonadati</taxon>
        <taxon>Bacteroidota</taxon>
        <taxon>Bacteroidia</taxon>
        <taxon>Bacteroidales</taxon>
        <taxon>Porphyromonadaceae</taxon>
        <taxon>Sanguibacteroides</taxon>
    </lineage>
</organism>
<dbReference type="EMBL" id="JPIT01000031">
    <property type="protein sequence ID" value="KIO43559.1"/>
    <property type="molecule type" value="Genomic_DNA"/>
</dbReference>
<dbReference type="EMBL" id="JPIU01000037">
    <property type="protein sequence ID" value="KIO45723.1"/>
    <property type="molecule type" value="Genomic_DNA"/>
</dbReference>
<sequence length="102" mass="12250">MDKSKVFRVEREKKIVERMIRLYCRKKEGNKTLCPTCAELLEYARARLEHCPFGEDKTSCKHCPVHCYSAKMRERIRRVMRFSGPRMLLYSPRAALEHLFRK</sequence>
<reference evidence="1 3" key="2">
    <citation type="submission" date="2014-07" db="EMBL/GenBank/DDBJ databases">
        <title>Porphyromonadaceae bacterium OUH 334697 = ATCC BAA-2682 = DSM 28341 draft genome.</title>
        <authorList>
            <person name="Sydenham T.V."/>
            <person name="Hasman H."/>
            <person name="Justesen U.S."/>
        </authorList>
    </citation>
    <scope>NUCLEOTIDE SEQUENCE [LARGE SCALE GENOMIC DNA]</scope>
    <source>
        <strain evidence="1 3">OUH 334697</strain>
    </source>
</reference>
<protein>
    <submittedName>
        <fullName evidence="2">Nitrous oxide regulator</fullName>
    </submittedName>
</protein>
<dbReference type="NCBIfam" id="NF007714">
    <property type="entry name" value="PRK10410.1-2"/>
    <property type="match status" value="1"/>
</dbReference>
<proteinExistence type="predicted"/>
<accession>A0A0C3MGU2</accession>
<evidence type="ECO:0000313" key="4">
    <source>
        <dbReference type="Proteomes" id="UP000031980"/>
    </source>
</evidence>
<comment type="caution">
    <text evidence="2">The sequence shown here is derived from an EMBL/GenBank/DDBJ whole genome shotgun (WGS) entry which is preliminary data.</text>
</comment>
<dbReference type="Proteomes" id="UP000031980">
    <property type="component" value="Unassembled WGS sequence"/>
</dbReference>
<dbReference type="OrthoDB" id="164329at2"/>
<evidence type="ECO:0000313" key="2">
    <source>
        <dbReference type="EMBL" id="KIO45723.1"/>
    </source>
</evidence>
<dbReference type="Proteomes" id="UP000031937">
    <property type="component" value="Unassembled WGS sequence"/>
</dbReference>
<reference evidence="2 4" key="1">
    <citation type="submission" date="2014-07" db="EMBL/GenBank/DDBJ databases">
        <title>Porphyromonadaceae bacterium OUH 308042 = ATCC BAA-2681 = DSM 28342 draft genome.</title>
        <authorList>
            <person name="Sydenham T.V."/>
            <person name="Hasman H."/>
            <person name="Justensen U.S."/>
        </authorList>
    </citation>
    <scope>NUCLEOTIDE SEQUENCE [LARGE SCALE GENOMIC DNA]</scope>
    <source>
        <strain evidence="2 4">OUH 308042</strain>
    </source>
</reference>
<evidence type="ECO:0000313" key="1">
    <source>
        <dbReference type="EMBL" id="KIO43559.1"/>
    </source>
</evidence>
<evidence type="ECO:0000313" key="3">
    <source>
        <dbReference type="Proteomes" id="UP000031937"/>
    </source>
</evidence>
<dbReference type="Pfam" id="PF11756">
    <property type="entry name" value="YgbA_NO"/>
    <property type="match status" value="1"/>
</dbReference>
<gene>
    <name evidence="2" type="ORF">BA92_04500</name>
    <name evidence="1" type="ORF">IE90_10560</name>
</gene>